<evidence type="ECO:0000313" key="1">
    <source>
        <dbReference type="EMBL" id="KAF6757785.1"/>
    </source>
</evidence>
<evidence type="ECO:0000313" key="2">
    <source>
        <dbReference type="Proteomes" id="UP000521943"/>
    </source>
</evidence>
<dbReference type="InterPro" id="IPR027417">
    <property type="entry name" value="P-loop_NTPase"/>
</dbReference>
<comment type="caution">
    <text evidence="1">The sequence shown here is derived from an EMBL/GenBank/DDBJ whole genome shotgun (WGS) entry which is preliminary data.</text>
</comment>
<dbReference type="AlphaFoldDB" id="A0A8H6I2M0"/>
<accession>A0A8H6I2M0</accession>
<dbReference type="OrthoDB" id="3011850at2759"/>
<evidence type="ECO:0008006" key="3">
    <source>
        <dbReference type="Google" id="ProtNLM"/>
    </source>
</evidence>
<gene>
    <name evidence="1" type="ORF">DFP72DRAFT_845709</name>
</gene>
<sequence length="244" mass="26928">MDMKGHTIALIGGFESGKTSFIKSVRAAVNGSPSGIPPAEEKPTLGIDEYNVPLPNGQSLTFLDTPGFDGYQAGDGHAKETEEILQMLEEHLAAKGTGLVSHVLFFMNANDMVPTEFKGRARRTFERLFANSKLACISTRWDQIENDDGLPVTAEEAKVKEESIYDMGRTSGSFLEYLFGGQVNNGDEVLRFRSGLPIEAYSSPQDIIHKLLPRSVSRGKNCRGVCSPISSRHRRSLWRKGYRS</sequence>
<dbReference type="CDD" id="cd00882">
    <property type="entry name" value="Ras_like_GTPase"/>
    <property type="match status" value="1"/>
</dbReference>
<protein>
    <recommendedName>
        <fullName evidence="3">G domain-containing protein</fullName>
    </recommendedName>
</protein>
<organism evidence="1 2">
    <name type="scientific">Ephemerocybe angulata</name>
    <dbReference type="NCBI Taxonomy" id="980116"/>
    <lineage>
        <taxon>Eukaryota</taxon>
        <taxon>Fungi</taxon>
        <taxon>Dikarya</taxon>
        <taxon>Basidiomycota</taxon>
        <taxon>Agaricomycotina</taxon>
        <taxon>Agaricomycetes</taxon>
        <taxon>Agaricomycetidae</taxon>
        <taxon>Agaricales</taxon>
        <taxon>Agaricineae</taxon>
        <taxon>Psathyrellaceae</taxon>
        <taxon>Ephemerocybe</taxon>
    </lineage>
</organism>
<dbReference type="SUPFAM" id="SSF52540">
    <property type="entry name" value="P-loop containing nucleoside triphosphate hydrolases"/>
    <property type="match status" value="1"/>
</dbReference>
<dbReference type="Gene3D" id="3.40.50.300">
    <property type="entry name" value="P-loop containing nucleotide triphosphate hydrolases"/>
    <property type="match status" value="1"/>
</dbReference>
<dbReference type="Proteomes" id="UP000521943">
    <property type="component" value="Unassembled WGS sequence"/>
</dbReference>
<reference evidence="1 2" key="1">
    <citation type="submission" date="2020-07" db="EMBL/GenBank/DDBJ databases">
        <title>Comparative genomics of pyrophilous fungi reveals a link between fire events and developmental genes.</title>
        <authorList>
            <consortium name="DOE Joint Genome Institute"/>
            <person name="Steindorff A.S."/>
            <person name="Carver A."/>
            <person name="Calhoun S."/>
            <person name="Stillman K."/>
            <person name="Liu H."/>
            <person name="Lipzen A."/>
            <person name="Pangilinan J."/>
            <person name="Labutti K."/>
            <person name="Bruns T.D."/>
            <person name="Grigoriev I.V."/>
        </authorList>
    </citation>
    <scope>NUCLEOTIDE SEQUENCE [LARGE SCALE GENOMIC DNA]</scope>
    <source>
        <strain evidence="1 2">CBS 144469</strain>
    </source>
</reference>
<dbReference type="EMBL" id="JACGCI010000021">
    <property type="protein sequence ID" value="KAF6757785.1"/>
    <property type="molecule type" value="Genomic_DNA"/>
</dbReference>
<name>A0A8H6I2M0_9AGAR</name>
<keyword evidence="2" id="KW-1185">Reference proteome</keyword>
<proteinExistence type="predicted"/>